<reference evidence="3 4" key="1">
    <citation type="submission" date="2020-08" db="EMBL/GenBank/DDBJ databases">
        <title>Genomic Encyclopedia of Type Strains, Phase IV (KMG-IV): sequencing the most valuable type-strain genomes for metagenomic binning, comparative biology and taxonomic classification.</title>
        <authorList>
            <person name="Goeker M."/>
        </authorList>
    </citation>
    <scope>NUCLEOTIDE SEQUENCE [LARGE SCALE GENOMIC DNA]</scope>
    <source>
        <strain evidence="3 4">DSM 23958</strain>
    </source>
</reference>
<evidence type="ECO:0008006" key="5">
    <source>
        <dbReference type="Google" id="ProtNLM"/>
    </source>
</evidence>
<dbReference type="PANTHER" id="PTHR37826">
    <property type="entry name" value="FLOTILLIN BAND_7_5 DOMAIN PROTEIN"/>
    <property type="match status" value="1"/>
</dbReference>
<dbReference type="AlphaFoldDB" id="A0A840RYG8"/>
<evidence type="ECO:0000256" key="1">
    <source>
        <dbReference type="SAM" id="MobiDB-lite"/>
    </source>
</evidence>
<dbReference type="Proteomes" id="UP000554837">
    <property type="component" value="Unassembled WGS sequence"/>
</dbReference>
<feature type="compositionally biased region" description="Basic and acidic residues" evidence="1">
    <location>
        <begin position="176"/>
        <end position="196"/>
    </location>
</feature>
<evidence type="ECO:0000313" key="4">
    <source>
        <dbReference type="Proteomes" id="UP000554837"/>
    </source>
</evidence>
<dbReference type="OrthoDB" id="3182597at2"/>
<sequence>MTTKASAAAPCKSCGGVLNFDPSAGRLRCHGCQSLQDEQPAVGHAAVQTEADFEAALRRGAGQEPDLPTLVLDCPGCGASLRFEPHVVAHCCAYCQTPLTDVEVQRRRLIQPQALLPFALDDSAARTAFRQWVSSRWFAPNALQELVKAPQAGRGHYLACWTFDAHSRTDYQGQRGDNRTEEKTVRDAQGREHTERRTVTDWTFVSGQVRLQFDDELILASSRLPATQHAVLDGMDLSDLRPPQPELWAGFTVQAYDINLTEGFARARERFEQRIHEAVCTDIGGDQQRVSQIDTEYSALRYRHVLLPVWIYSYRWRGRAMQVVVNGRNGRVLGERPWSVWKIGFAVVAVLALGATLWLGSQT</sequence>
<accession>A0A840RYG8</accession>
<evidence type="ECO:0000256" key="2">
    <source>
        <dbReference type="SAM" id="Phobius"/>
    </source>
</evidence>
<evidence type="ECO:0000313" key="3">
    <source>
        <dbReference type="EMBL" id="MBB5203777.1"/>
    </source>
</evidence>
<keyword evidence="2" id="KW-0812">Transmembrane</keyword>
<feature type="region of interest" description="Disordered" evidence="1">
    <location>
        <begin position="170"/>
        <end position="196"/>
    </location>
</feature>
<keyword evidence="2" id="KW-0472">Membrane</keyword>
<dbReference type="EMBL" id="JACHHO010000001">
    <property type="protein sequence ID" value="MBB5203777.1"/>
    <property type="molecule type" value="Genomic_DNA"/>
</dbReference>
<name>A0A840RYG8_9BURK</name>
<keyword evidence="4" id="KW-1185">Reference proteome</keyword>
<gene>
    <name evidence="3" type="ORF">HNQ51_001070</name>
</gene>
<feature type="transmembrane region" description="Helical" evidence="2">
    <location>
        <begin position="338"/>
        <end position="359"/>
    </location>
</feature>
<keyword evidence="2" id="KW-1133">Transmembrane helix</keyword>
<organism evidence="3 4">
    <name type="scientific">Inhella inkyongensis</name>
    <dbReference type="NCBI Taxonomy" id="392593"/>
    <lineage>
        <taxon>Bacteria</taxon>
        <taxon>Pseudomonadati</taxon>
        <taxon>Pseudomonadota</taxon>
        <taxon>Betaproteobacteria</taxon>
        <taxon>Burkholderiales</taxon>
        <taxon>Sphaerotilaceae</taxon>
        <taxon>Inhella</taxon>
    </lineage>
</organism>
<proteinExistence type="predicted"/>
<protein>
    <recommendedName>
        <fullName evidence="5">Primosomal protein N' (Replication factor Y)-superfamily II helicase</fullName>
    </recommendedName>
</protein>
<comment type="caution">
    <text evidence="3">The sequence shown here is derived from an EMBL/GenBank/DDBJ whole genome shotgun (WGS) entry which is preliminary data.</text>
</comment>
<dbReference type="RefSeq" id="WP_138857196.1">
    <property type="nucleotide sequence ID" value="NZ_CP040709.1"/>
</dbReference>
<dbReference type="PANTHER" id="PTHR37826:SF3">
    <property type="entry name" value="J DOMAIN-CONTAINING PROTEIN"/>
    <property type="match status" value="1"/>
</dbReference>